<evidence type="ECO:0000259" key="3">
    <source>
        <dbReference type="SMART" id="SM01318"/>
    </source>
</evidence>
<name>A0A0A9ZGQ0_LYGHE</name>
<dbReference type="EMBL" id="GBHO01002409">
    <property type="protein sequence ID" value="JAG41195.1"/>
    <property type="molecule type" value="Transcribed_RNA"/>
</dbReference>
<reference evidence="4" key="1">
    <citation type="journal article" date="2014" name="PLoS ONE">
        <title>Transcriptome-Based Identification of ABC Transporters in the Western Tarnished Plant Bug Lygus hesperus.</title>
        <authorList>
            <person name="Hull J.J."/>
            <person name="Chaney K."/>
            <person name="Geib S.M."/>
            <person name="Fabrick J.A."/>
            <person name="Brent C.S."/>
            <person name="Walsh D."/>
            <person name="Lavine L.C."/>
        </authorList>
    </citation>
    <scope>NUCLEOTIDE SEQUENCE</scope>
</reference>
<dbReference type="GO" id="GO:0005576">
    <property type="term" value="C:extracellular region"/>
    <property type="evidence" value="ECO:0007669"/>
    <property type="project" value="UniProtKB-SubCell"/>
</dbReference>
<sequence>CGEDSFRYEKPVATLSHIGRGLIRHLRFKKQAMLDDVPDGKPMDDTAFIPRGDGKMDCSYNNHTFGVGETYSPPGECVKWTCKRDDGGFMNMEGKTCPTGFLIYKEGMELPPIPDPNAPFPECCGIDIVPESY</sequence>
<accession>A0A0A9ZGQ0</accession>
<gene>
    <name evidence="4" type="primary">FRAS1_1</name>
    <name evidence="4" type="ORF">CM83_19969</name>
</gene>
<dbReference type="Pfam" id="PF15430">
    <property type="entry name" value="SVWC"/>
    <property type="match status" value="1"/>
</dbReference>
<protein>
    <submittedName>
        <fullName evidence="4">Extracellular matrix protein FRAS1</fullName>
    </submittedName>
</protein>
<feature type="domain" description="Single" evidence="3">
    <location>
        <begin position="58"/>
        <end position="127"/>
    </location>
</feature>
<proteinExistence type="predicted"/>
<dbReference type="SMART" id="SM01318">
    <property type="entry name" value="SVWC"/>
    <property type="match status" value="1"/>
</dbReference>
<evidence type="ECO:0000256" key="2">
    <source>
        <dbReference type="ARBA" id="ARBA00022525"/>
    </source>
</evidence>
<comment type="subcellular location">
    <subcellularLocation>
        <location evidence="1">Secreted</location>
    </subcellularLocation>
</comment>
<feature type="non-terminal residue" evidence="4">
    <location>
        <position position="1"/>
    </location>
</feature>
<organism evidence="4">
    <name type="scientific">Lygus hesperus</name>
    <name type="common">Western plant bug</name>
    <dbReference type="NCBI Taxonomy" id="30085"/>
    <lineage>
        <taxon>Eukaryota</taxon>
        <taxon>Metazoa</taxon>
        <taxon>Ecdysozoa</taxon>
        <taxon>Arthropoda</taxon>
        <taxon>Hexapoda</taxon>
        <taxon>Insecta</taxon>
        <taxon>Pterygota</taxon>
        <taxon>Neoptera</taxon>
        <taxon>Paraneoptera</taxon>
        <taxon>Hemiptera</taxon>
        <taxon>Heteroptera</taxon>
        <taxon>Panheteroptera</taxon>
        <taxon>Cimicomorpha</taxon>
        <taxon>Miridae</taxon>
        <taxon>Mirini</taxon>
        <taxon>Lygus</taxon>
    </lineage>
</organism>
<dbReference type="InterPro" id="IPR029277">
    <property type="entry name" value="SVWC_dom"/>
</dbReference>
<reference evidence="4" key="2">
    <citation type="submission" date="2014-07" db="EMBL/GenBank/DDBJ databases">
        <authorList>
            <person name="Hull J."/>
        </authorList>
    </citation>
    <scope>NUCLEOTIDE SEQUENCE</scope>
</reference>
<evidence type="ECO:0000313" key="4">
    <source>
        <dbReference type="EMBL" id="JAG41195.1"/>
    </source>
</evidence>
<dbReference type="AlphaFoldDB" id="A0A0A9ZGQ0"/>
<keyword evidence="2" id="KW-0964">Secreted</keyword>
<evidence type="ECO:0000256" key="1">
    <source>
        <dbReference type="ARBA" id="ARBA00004613"/>
    </source>
</evidence>